<gene>
    <name evidence="2" type="ORF">G4D64_10605</name>
    <name evidence="1" type="ORF">H1Z61_11210</name>
</gene>
<sequence length="72" mass="9048">MFFRRKRRLRKEFDEKLLNRLNQLKIKWTNNRAINEKIFDPSEEFIFEVKLSEAKYFFLLHEAKERNITIQK</sequence>
<evidence type="ECO:0000313" key="1">
    <source>
        <dbReference type="EMBL" id="MBA4537681.1"/>
    </source>
</evidence>
<evidence type="ECO:0000313" key="3">
    <source>
        <dbReference type="Proteomes" id="UP000472971"/>
    </source>
</evidence>
<dbReference type="Proteomes" id="UP000472971">
    <property type="component" value="Unassembled WGS sequence"/>
</dbReference>
<organism evidence="2 3">
    <name type="scientific">Bacillus aquiflavi</name>
    <dbReference type="NCBI Taxonomy" id="2672567"/>
    <lineage>
        <taxon>Bacteria</taxon>
        <taxon>Bacillati</taxon>
        <taxon>Bacillota</taxon>
        <taxon>Bacilli</taxon>
        <taxon>Bacillales</taxon>
        <taxon>Bacillaceae</taxon>
        <taxon>Bacillus</taxon>
    </lineage>
</organism>
<dbReference type="AlphaFoldDB" id="A0A6B3VXC2"/>
<evidence type="ECO:0000313" key="4">
    <source>
        <dbReference type="Proteomes" id="UP000570010"/>
    </source>
</evidence>
<comment type="caution">
    <text evidence="2">The sequence shown here is derived from an EMBL/GenBank/DDBJ whole genome shotgun (WGS) entry which is preliminary data.</text>
</comment>
<dbReference type="Pfam" id="PF10704">
    <property type="entry name" value="DUF2508"/>
    <property type="match status" value="1"/>
</dbReference>
<accession>A0A6B3VXC2</accession>
<reference evidence="1 4" key="2">
    <citation type="submission" date="2020-07" db="EMBL/GenBank/DDBJ databases">
        <authorList>
            <person name="Feng H."/>
        </authorList>
    </citation>
    <scope>NUCLEOTIDE SEQUENCE [LARGE SCALE GENOMIC DNA]</scope>
    <source>
        <strain evidence="4">s-12</strain>
        <strain evidence="1">S-12</strain>
    </source>
</reference>
<dbReference type="EMBL" id="JACEIO010000025">
    <property type="protein sequence ID" value="MBA4537681.1"/>
    <property type="molecule type" value="Genomic_DNA"/>
</dbReference>
<dbReference type="EMBL" id="JAAIWN010000023">
    <property type="protein sequence ID" value="NEY81938.1"/>
    <property type="molecule type" value="Genomic_DNA"/>
</dbReference>
<reference evidence="2 3" key="1">
    <citation type="submission" date="2020-02" db="EMBL/GenBank/DDBJ databases">
        <title>Bacillus aquiflavi sp. nov., isolated from yellow water of strong flavor Chinese baijiu in Yibin region of China.</title>
        <authorList>
            <person name="Xie J."/>
        </authorList>
    </citation>
    <scope>NUCLEOTIDE SEQUENCE [LARGE SCALE GENOMIC DNA]</scope>
    <source>
        <strain evidence="2 3">3H-10</strain>
    </source>
</reference>
<keyword evidence="3" id="KW-1185">Reference proteome</keyword>
<dbReference type="Proteomes" id="UP000570010">
    <property type="component" value="Unassembled WGS sequence"/>
</dbReference>
<proteinExistence type="predicted"/>
<name>A0A6B3VXC2_9BACI</name>
<protein>
    <submittedName>
        <fullName evidence="2">YaaL family protein</fullName>
    </submittedName>
</protein>
<dbReference type="InterPro" id="IPR019644">
    <property type="entry name" value="DUF2508"/>
</dbReference>
<evidence type="ECO:0000313" key="2">
    <source>
        <dbReference type="EMBL" id="NEY81938.1"/>
    </source>
</evidence>
<dbReference type="RefSeq" id="WP_163242324.1">
    <property type="nucleotide sequence ID" value="NZ_JAAIWN010000023.1"/>
</dbReference>